<gene>
    <name evidence="1" type="ORF">RF11_05247</name>
</gene>
<organism evidence="1 2">
    <name type="scientific">Thelohanellus kitauei</name>
    <name type="common">Myxosporean</name>
    <dbReference type="NCBI Taxonomy" id="669202"/>
    <lineage>
        <taxon>Eukaryota</taxon>
        <taxon>Metazoa</taxon>
        <taxon>Cnidaria</taxon>
        <taxon>Myxozoa</taxon>
        <taxon>Myxosporea</taxon>
        <taxon>Bivalvulida</taxon>
        <taxon>Platysporina</taxon>
        <taxon>Myxobolidae</taxon>
        <taxon>Thelohanellus</taxon>
    </lineage>
</organism>
<evidence type="ECO:0000313" key="1">
    <source>
        <dbReference type="EMBL" id="KII71337.1"/>
    </source>
</evidence>
<keyword evidence="2" id="KW-1185">Reference proteome</keyword>
<comment type="caution">
    <text evidence="1">The sequence shown here is derived from an EMBL/GenBank/DDBJ whole genome shotgun (WGS) entry which is preliminary data.</text>
</comment>
<dbReference type="AlphaFoldDB" id="A0A0C2NBJ7"/>
<dbReference type="OrthoDB" id="10047020at2759"/>
<protein>
    <submittedName>
        <fullName evidence="1">Uncharacterized protein</fullName>
    </submittedName>
</protein>
<evidence type="ECO:0000313" key="2">
    <source>
        <dbReference type="Proteomes" id="UP000031668"/>
    </source>
</evidence>
<name>A0A0C2NBJ7_THEKT</name>
<proteinExistence type="predicted"/>
<accession>A0A0C2NBJ7</accession>
<dbReference type="Proteomes" id="UP000031668">
    <property type="component" value="Unassembled WGS sequence"/>
</dbReference>
<dbReference type="EMBL" id="JWZT01001789">
    <property type="protein sequence ID" value="KII71337.1"/>
    <property type="molecule type" value="Genomic_DNA"/>
</dbReference>
<sequence length="620" mass="73872">MNSQVIDVSCLMNVDHRWNQEYLYDYISGAKSKDLSVQMEAVSIFISNFSYQHYPQADRLFVKHFPNELFDEFHAMCELQGQVDRVEEKKILFVNVFTFIFRNTNLLKHPKSESMVKLFLKFINMYANQHKFNLEDILDSIEVCILYKPNQILFIQKNGMLNFYRFFQNKINAYRSKFYKACQEVYNLDYRTTSLLSRFKHDMGLGQIMSEYNLRRDNQLAKLFFIVLVILHRLAWLHDTEFFTKFLPRITSSVLHEYKQNNKDNLYMLHASKIWSVILRGPWNRFKIDTTQKLQCAGCVFAIFISSKLKKVVEGSGRFELTTNTKRMIYIIHLTLVSVIDNNPLFLFKKLLKELYTSIRHFFEEDLIEDYTIENQFLLLQLYLKCQITFYSHISPHDKQVFDRLLDRFATYPSLKLHSCFLLSHVLFQYSIQRRPEDSNMHWNLDKIKSFTHDLILALSDDSYITKIQNEQKLLLYEDLKDNHLSMITDACIEDVFTRCSRIFQKKFEYESFEVYGDDWYTFYKKALAKTVLSFYESIFLDLSTVDGHIKVFEDYSGDSFHIPSHKDNYGNVHASISHSQIIYLGKLSIPAILRWFILMFEMKFLYGDIYSNFAELYIS</sequence>
<reference evidence="1 2" key="1">
    <citation type="journal article" date="2014" name="Genome Biol. Evol.">
        <title>The genome of the myxosporean Thelohanellus kitauei shows adaptations to nutrient acquisition within its fish host.</title>
        <authorList>
            <person name="Yang Y."/>
            <person name="Xiong J."/>
            <person name="Zhou Z."/>
            <person name="Huo F."/>
            <person name="Miao W."/>
            <person name="Ran C."/>
            <person name="Liu Y."/>
            <person name="Zhang J."/>
            <person name="Feng J."/>
            <person name="Wang M."/>
            <person name="Wang M."/>
            <person name="Wang L."/>
            <person name="Yao B."/>
        </authorList>
    </citation>
    <scope>NUCLEOTIDE SEQUENCE [LARGE SCALE GENOMIC DNA]</scope>
    <source>
        <strain evidence="1">Wuqing</strain>
    </source>
</reference>